<dbReference type="EMBL" id="JACEIK010009246">
    <property type="protein sequence ID" value="MCE3052148.1"/>
    <property type="molecule type" value="Genomic_DNA"/>
</dbReference>
<dbReference type="Proteomes" id="UP000823775">
    <property type="component" value="Unassembled WGS sequence"/>
</dbReference>
<gene>
    <name evidence="1" type="ORF">HAX54_051670</name>
</gene>
<name>A0ABS8WMU7_DATST</name>
<keyword evidence="2" id="KW-1185">Reference proteome</keyword>
<protein>
    <submittedName>
        <fullName evidence="1">Uncharacterized protein</fullName>
    </submittedName>
</protein>
<reference evidence="1 2" key="1">
    <citation type="journal article" date="2021" name="BMC Genomics">
        <title>Datura genome reveals duplications of psychoactive alkaloid biosynthetic genes and high mutation rate following tissue culture.</title>
        <authorList>
            <person name="Rajewski A."/>
            <person name="Carter-House D."/>
            <person name="Stajich J."/>
            <person name="Litt A."/>
        </authorList>
    </citation>
    <scope>NUCLEOTIDE SEQUENCE [LARGE SCALE GENOMIC DNA]</scope>
    <source>
        <strain evidence="1">AR-01</strain>
    </source>
</reference>
<organism evidence="1 2">
    <name type="scientific">Datura stramonium</name>
    <name type="common">Jimsonweed</name>
    <name type="synonym">Common thornapple</name>
    <dbReference type="NCBI Taxonomy" id="4076"/>
    <lineage>
        <taxon>Eukaryota</taxon>
        <taxon>Viridiplantae</taxon>
        <taxon>Streptophyta</taxon>
        <taxon>Embryophyta</taxon>
        <taxon>Tracheophyta</taxon>
        <taxon>Spermatophyta</taxon>
        <taxon>Magnoliopsida</taxon>
        <taxon>eudicotyledons</taxon>
        <taxon>Gunneridae</taxon>
        <taxon>Pentapetalae</taxon>
        <taxon>asterids</taxon>
        <taxon>lamiids</taxon>
        <taxon>Solanales</taxon>
        <taxon>Solanaceae</taxon>
        <taxon>Solanoideae</taxon>
        <taxon>Datureae</taxon>
        <taxon>Datura</taxon>
    </lineage>
</organism>
<sequence>SDGEMQYLENAGAGPNNVGLIDVDYGPADHPYFMRSKARASSNMTDSSASGQTFLGLIAAPRDEPETSEGINAITHDENIAYMMQQMANMQSEIDRL</sequence>
<proteinExistence type="predicted"/>
<feature type="non-terminal residue" evidence="1">
    <location>
        <position position="1"/>
    </location>
</feature>
<accession>A0ABS8WMU7</accession>
<evidence type="ECO:0000313" key="1">
    <source>
        <dbReference type="EMBL" id="MCE3052148.1"/>
    </source>
</evidence>
<comment type="caution">
    <text evidence="1">The sequence shown here is derived from an EMBL/GenBank/DDBJ whole genome shotgun (WGS) entry which is preliminary data.</text>
</comment>
<evidence type="ECO:0000313" key="2">
    <source>
        <dbReference type="Proteomes" id="UP000823775"/>
    </source>
</evidence>